<evidence type="ECO:0000256" key="1">
    <source>
        <dbReference type="SAM" id="Phobius"/>
    </source>
</evidence>
<feature type="transmembrane region" description="Helical" evidence="1">
    <location>
        <begin position="173"/>
        <end position="193"/>
    </location>
</feature>
<evidence type="ECO:0008006" key="4">
    <source>
        <dbReference type="Google" id="ProtNLM"/>
    </source>
</evidence>
<feature type="transmembrane region" description="Helical" evidence="1">
    <location>
        <begin position="12"/>
        <end position="36"/>
    </location>
</feature>
<keyword evidence="1" id="KW-0472">Membrane</keyword>
<reference evidence="2 3" key="1">
    <citation type="submission" date="2016-06" db="EMBL/GenBank/DDBJ databases">
        <authorList>
            <person name="Kjaerup R.B."/>
            <person name="Dalgaard T.S."/>
            <person name="Juul-Madsen H.R."/>
        </authorList>
    </citation>
    <scope>NUCLEOTIDE SEQUENCE [LARGE SCALE GENOMIC DNA]</scope>
    <source>
        <strain evidence="2 3">DSM 43904</strain>
    </source>
</reference>
<dbReference type="RefSeq" id="WP_197700192.1">
    <property type="nucleotide sequence ID" value="NZ_LT607750.1"/>
</dbReference>
<protein>
    <recommendedName>
        <fullName evidence="4">Membrane protein involved in the export of O-antigen and teichoic acid</fullName>
    </recommendedName>
</protein>
<feature type="transmembrane region" description="Helical" evidence="1">
    <location>
        <begin position="258"/>
        <end position="280"/>
    </location>
</feature>
<dbReference type="AlphaFoldDB" id="A0A1C5K781"/>
<feature type="transmembrane region" description="Helical" evidence="1">
    <location>
        <begin position="385"/>
        <end position="406"/>
    </location>
</feature>
<organism evidence="2 3">
    <name type="scientific">Micromonospora echinaurantiaca</name>
    <dbReference type="NCBI Taxonomy" id="47857"/>
    <lineage>
        <taxon>Bacteria</taxon>
        <taxon>Bacillati</taxon>
        <taxon>Actinomycetota</taxon>
        <taxon>Actinomycetes</taxon>
        <taxon>Micromonosporales</taxon>
        <taxon>Micromonosporaceae</taxon>
        <taxon>Micromonospora</taxon>
    </lineage>
</organism>
<sequence>MTQTTGRDAGAARLGAAGVAVTAATMLTNALAYLVPVFGARRLTAGDLGALATVLALGAIAAVPGFGVQIAVAAHRARWGTSGTARLGLRTAAVSAVVTLAAAPVLGVALRLPVTLTLLLAASTFATVLAGRWLGELQGDQRFLRLAGAMSALAAGRYGGLVVGLVLDRGPVGALLFGTITGFLVLPLLAHLARPATGPAPGTGSALGAPATGPAGDASLTGRHVLTACGASLAMLVVSYADLILARQLLPPDGSGGYAVGAVLTKGALWAPQVVTLLVLPRLARGDRRARALALAVILACGAALVTAAAVAGELAFRLAGGADYLHLAGEAPLFAATGALYAVVFMLVNDRVAAGGRWPAAPLWVATAGLAAAALLVAPRTVAGVLTTALVTAGLTAAVMAWLAFRPARR</sequence>
<proteinExistence type="predicted"/>
<evidence type="ECO:0000313" key="2">
    <source>
        <dbReference type="EMBL" id="SCG78635.1"/>
    </source>
</evidence>
<dbReference type="EMBL" id="LT607750">
    <property type="protein sequence ID" value="SCG78635.1"/>
    <property type="molecule type" value="Genomic_DNA"/>
</dbReference>
<dbReference type="Proteomes" id="UP000198217">
    <property type="component" value="Chromosome I"/>
</dbReference>
<gene>
    <name evidence="2" type="ORF">GA0070609_5642</name>
</gene>
<feature type="transmembrane region" description="Helical" evidence="1">
    <location>
        <begin position="146"/>
        <end position="167"/>
    </location>
</feature>
<feature type="transmembrane region" description="Helical" evidence="1">
    <location>
        <begin position="116"/>
        <end position="134"/>
    </location>
</feature>
<keyword evidence="3" id="KW-1185">Reference proteome</keyword>
<feature type="transmembrane region" description="Helical" evidence="1">
    <location>
        <begin position="48"/>
        <end position="75"/>
    </location>
</feature>
<feature type="transmembrane region" description="Helical" evidence="1">
    <location>
        <begin position="292"/>
        <end position="312"/>
    </location>
</feature>
<feature type="transmembrane region" description="Helical" evidence="1">
    <location>
        <begin position="361"/>
        <end position="379"/>
    </location>
</feature>
<feature type="transmembrane region" description="Helical" evidence="1">
    <location>
        <begin position="332"/>
        <end position="349"/>
    </location>
</feature>
<accession>A0A1C5K781</accession>
<keyword evidence="1" id="KW-1133">Transmembrane helix</keyword>
<name>A0A1C5K781_9ACTN</name>
<evidence type="ECO:0000313" key="3">
    <source>
        <dbReference type="Proteomes" id="UP000198217"/>
    </source>
</evidence>
<feature type="transmembrane region" description="Helical" evidence="1">
    <location>
        <begin position="87"/>
        <end position="110"/>
    </location>
</feature>
<keyword evidence="1" id="KW-0812">Transmembrane</keyword>